<evidence type="ECO:0000313" key="11">
    <source>
        <dbReference type="EMBL" id="EKY22045.1"/>
    </source>
</evidence>
<dbReference type="NCBIfam" id="NF003716">
    <property type="entry name" value="PRK05326.1-3"/>
    <property type="match status" value="1"/>
</dbReference>
<dbReference type="GO" id="GO:1902600">
    <property type="term" value="P:proton transmembrane transport"/>
    <property type="evidence" value="ECO:0007669"/>
    <property type="project" value="InterPro"/>
</dbReference>
<evidence type="ECO:0000256" key="7">
    <source>
        <dbReference type="ARBA" id="ARBA00023065"/>
    </source>
</evidence>
<organism evidence="11 12">
    <name type="scientific">Clostridium celatum DSM 1785</name>
    <dbReference type="NCBI Taxonomy" id="545697"/>
    <lineage>
        <taxon>Bacteria</taxon>
        <taxon>Bacillati</taxon>
        <taxon>Bacillota</taxon>
        <taxon>Clostridia</taxon>
        <taxon>Eubacteriales</taxon>
        <taxon>Clostridiaceae</taxon>
        <taxon>Clostridium</taxon>
    </lineage>
</organism>
<dbReference type="Proteomes" id="UP000010420">
    <property type="component" value="Unassembled WGS sequence"/>
</dbReference>
<evidence type="ECO:0000256" key="3">
    <source>
        <dbReference type="ARBA" id="ARBA00022449"/>
    </source>
</evidence>
<keyword evidence="12" id="KW-1185">Reference proteome</keyword>
<keyword evidence="2" id="KW-0813">Transport</keyword>
<keyword evidence="4" id="KW-1003">Cell membrane</keyword>
<dbReference type="InterPro" id="IPR038770">
    <property type="entry name" value="Na+/solute_symporter_sf"/>
</dbReference>
<dbReference type="Gene3D" id="1.20.1530.20">
    <property type="match status" value="1"/>
</dbReference>
<feature type="transmembrane region" description="Helical" evidence="9">
    <location>
        <begin position="261"/>
        <end position="283"/>
    </location>
</feature>
<protein>
    <submittedName>
        <fullName evidence="11">Potassium/proton antiporter</fullName>
    </submittedName>
</protein>
<feature type="transmembrane region" description="Helical" evidence="9">
    <location>
        <begin position="295"/>
        <end position="315"/>
    </location>
</feature>
<feature type="transmembrane region" description="Helical" evidence="9">
    <location>
        <begin position="79"/>
        <end position="99"/>
    </location>
</feature>
<evidence type="ECO:0000256" key="2">
    <source>
        <dbReference type="ARBA" id="ARBA00022448"/>
    </source>
</evidence>
<gene>
    <name evidence="11" type="ORF">HMPREF0216_03375</name>
</gene>
<keyword evidence="5 9" id="KW-0812">Transmembrane</keyword>
<feature type="transmembrane region" description="Helical" evidence="9">
    <location>
        <begin position="175"/>
        <end position="195"/>
    </location>
</feature>
<dbReference type="AlphaFoldDB" id="L1Q2V8"/>
<evidence type="ECO:0000256" key="1">
    <source>
        <dbReference type="ARBA" id="ARBA00004651"/>
    </source>
</evidence>
<dbReference type="SUPFAM" id="SSF116726">
    <property type="entry name" value="TrkA C-terminal domain-like"/>
    <property type="match status" value="2"/>
</dbReference>
<comment type="caution">
    <text evidence="11">The sequence shown here is derived from an EMBL/GenBank/DDBJ whole genome shotgun (WGS) entry which is preliminary data.</text>
</comment>
<evidence type="ECO:0000256" key="9">
    <source>
        <dbReference type="SAM" id="Phobius"/>
    </source>
</evidence>
<dbReference type="eggNOG" id="COG3263">
    <property type="taxonomic scope" value="Bacteria"/>
</dbReference>
<dbReference type="GO" id="GO:0006813">
    <property type="term" value="P:potassium ion transport"/>
    <property type="evidence" value="ECO:0007669"/>
    <property type="project" value="InterPro"/>
</dbReference>
<accession>L1Q2V8</accession>
<dbReference type="PROSITE" id="PS51202">
    <property type="entry name" value="RCK_C"/>
    <property type="match status" value="2"/>
</dbReference>
<feature type="transmembrane region" description="Helical" evidence="9">
    <location>
        <begin position="18"/>
        <end position="36"/>
    </location>
</feature>
<dbReference type="GO" id="GO:0005886">
    <property type="term" value="C:plasma membrane"/>
    <property type="evidence" value="ECO:0007669"/>
    <property type="project" value="UniProtKB-SubCell"/>
</dbReference>
<dbReference type="NCBIfam" id="NF003715">
    <property type="entry name" value="PRK05326.1-2"/>
    <property type="match status" value="1"/>
</dbReference>
<dbReference type="InterPro" id="IPR006153">
    <property type="entry name" value="Cation/H_exchanger_TM"/>
</dbReference>
<dbReference type="PANTHER" id="PTHR32507:SF7">
    <property type="entry name" value="K(+)_H(+) ANTIPORTER NHAP2"/>
    <property type="match status" value="1"/>
</dbReference>
<dbReference type="GO" id="GO:0015297">
    <property type="term" value="F:antiporter activity"/>
    <property type="evidence" value="ECO:0007669"/>
    <property type="project" value="UniProtKB-KW"/>
</dbReference>
<evidence type="ECO:0000256" key="5">
    <source>
        <dbReference type="ARBA" id="ARBA00022692"/>
    </source>
</evidence>
<evidence type="ECO:0000259" key="10">
    <source>
        <dbReference type="PROSITE" id="PS51202"/>
    </source>
</evidence>
<feature type="transmembrane region" description="Helical" evidence="9">
    <location>
        <begin position="321"/>
        <end position="344"/>
    </location>
</feature>
<evidence type="ECO:0000256" key="6">
    <source>
        <dbReference type="ARBA" id="ARBA00022989"/>
    </source>
</evidence>
<keyword evidence="8 9" id="KW-0472">Membrane</keyword>
<dbReference type="PANTHER" id="PTHR32507">
    <property type="entry name" value="NA(+)/H(+) ANTIPORTER 1"/>
    <property type="match status" value="1"/>
</dbReference>
<sequence length="510" mass="55736">MLFGSDGIVGIYFDNYELASDICSIALIFIMFYGGFGTNWNMAKPVALQSIAMSSLGVVLTAGLTGLFCFLAFKTTLLEGLLIGSIVASTDAASVFAILRSQKLNLKGSLASTLEIESGSNDPFAYMLTIIILGLMSNGGYGYIIPILLSQIIVGILASIILSKSSIFLLRHTKFEIEGFYPIFITAIAVLSYSLSEYFGGNGYLSVYITGIIIGNSKIPHKKSIFQFFDGVSWLMQILLFFLLGLLAFPSKIPSVMLKGVSISIFMILIARPVATFSILSLFKVPFKQKLFISWVGIRGAASIVFAIFAITYGVPINNDIFHIIFFIALFSVSVQGTLIPLVAKKLDLIDNSESVLKTFNDYKEYKSTQLIEFNISENNSIANKTLMDANIPEDILVVMIKRKGDVFVPNGATVILPGDILVLSGNNLNNFNFYKEDKSTNLMEISVKDNSIIANKAIKDSNIASNILIVMIKRKDKIIIPNGNTVILPYDTLVVTANDITEVESLVTA</sequence>
<dbReference type="HOGENOM" id="CLU_005912_9_1_9"/>
<dbReference type="Pfam" id="PF00999">
    <property type="entry name" value="Na_H_Exchanger"/>
    <property type="match status" value="1"/>
</dbReference>
<dbReference type="GO" id="GO:0008324">
    <property type="term" value="F:monoatomic cation transmembrane transporter activity"/>
    <property type="evidence" value="ECO:0007669"/>
    <property type="project" value="InterPro"/>
</dbReference>
<keyword evidence="7" id="KW-0406">Ion transport</keyword>
<feature type="transmembrane region" description="Helical" evidence="9">
    <location>
        <begin position="231"/>
        <end position="249"/>
    </location>
</feature>
<keyword evidence="6 9" id="KW-1133">Transmembrane helix</keyword>
<feature type="transmembrane region" description="Helical" evidence="9">
    <location>
        <begin position="143"/>
        <end position="163"/>
    </location>
</feature>
<evidence type="ECO:0000313" key="12">
    <source>
        <dbReference type="Proteomes" id="UP000010420"/>
    </source>
</evidence>
<evidence type="ECO:0000256" key="8">
    <source>
        <dbReference type="ARBA" id="ARBA00023136"/>
    </source>
</evidence>
<dbReference type="EMBL" id="AMEZ01000136">
    <property type="protein sequence ID" value="EKY22045.1"/>
    <property type="molecule type" value="Genomic_DNA"/>
</dbReference>
<keyword evidence="3" id="KW-0050">Antiport</keyword>
<reference evidence="11 12" key="1">
    <citation type="submission" date="2012-05" db="EMBL/GenBank/DDBJ databases">
        <authorList>
            <person name="Weinstock G."/>
            <person name="Sodergren E."/>
            <person name="Lobos E.A."/>
            <person name="Fulton L."/>
            <person name="Fulton R."/>
            <person name="Courtney L."/>
            <person name="Fronick C."/>
            <person name="O'Laughlin M."/>
            <person name="Godfrey J."/>
            <person name="Wilson R.M."/>
            <person name="Miner T."/>
            <person name="Farmer C."/>
            <person name="Delehaunty K."/>
            <person name="Cordes M."/>
            <person name="Minx P."/>
            <person name="Tomlinson C."/>
            <person name="Chen J."/>
            <person name="Wollam A."/>
            <person name="Pepin K.H."/>
            <person name="Bhonagiri V."/>
            <person name="Zhang X."/>
            <person name="Suruliraj S."/>
            <person name="Warren W."/>
            <person name="Mitreva M."/>
            <person name="Mardis E.R."/>
            <person name="Wilson R.K."/>
        </authorList>
    </citation>
    <scope>NUCLEOTIDE SEQUENCE [LARGE SCALE GENOMIC DNA]</scope>
    <source>
        <strain evidence="11 12">DSM 1785</strain>
    </source>
</reference>
<evidence type="ECO:0000256" key="4">
    <source>
        <dbReference type="ARBA" id="ARBA00022475"/>
    </source>
</evidence>
<name>L1Q2V8_9CLOT</name>
<dbReference type="PATRIC" id="fig|545697.3.peg.3299"/>
<feature type="transmembrane region" description="Helical" evidence="9">
    <location>
        <begin position="48"/>
        <end position="73"/>
    </location>
</feature>
<dbReference type="Gene3D" id="3.30.70.1450">
    <property type="entry name" value="Regulator of K+ conductance, C-terminal domain"/>
    <property type="match status" value="2"/>
</dbReference>
<feature type="domain" description="RCK C-terminal" evidence="10">
    <location>
        <begin position="429"/>
        <end position="510"/>
    </location>
</feature>
<proteinExistence type="predicted"/>
<feature type="domain" description="RCK C-terminal" evidence="10">
    <location>
        <begin position="358"/>
        <end position="427"/>
    </location>
</feature>
<dbReference type="InterPro" id="IPR006037">
    <property type="entry name" value="RCK_C"/>
</dbReference>
<dbReference type="Pfam" id="PF02080">
    <property type="entry name" value="TrkA_C"/>
    <property type="match status" value="2"/>
</dbReference>
<dbReference type="InterPro" id="IPR036721">
    <property type="entry name" value="RCK_C_sf"/>
</dbReference>
<comment type="subcellular location">
    <subcellularLocation>
        <location evidence="1">Cell membrane</location>
        <topology evidence="1">Multi-pass membrane protein</topology>
    </subcellularLocation>
</comment>